<dbReference type="NCBIfam" id="TIGR03936">
    <property type="entry name" value="sam_1_link_chp"/>
    <property type="match status" value="1"/>
</dbReference>
<dbReference type="RefSeq" id="WP_055652759.1">
    <property type="nucleotide sequence ID" value="NZ_CABIXC010000001.1"/>
</dbReference>
<dbReference type="Proteomes" id="UP000095651">
    <property type="component" value="Unassembled WGS sequence"/>
</dbReference>
<reference evidence="2 3" key="1">
    <citation type="submission" date="2015-09" db="EMBL/GenBank/DDBJ databases">
        <authorList>
            <consortium name="Pathogen Informatics"/>
        </authorList>
    </citation>
    <scope>NUCLEOTIDE SEQUENCE [LARGE SCALE GENOMIC DNA]</scope>
    <source>
        <strain evidence="2 3">2789STDY5608850</strain>
    </source>
</reference>
<protein>
    <submittedName>
        <fullName evidence="2">Radical SAM-linked protein</fullName>
    </submittedName>
</protein>
<evidence type="ECO:0000259" key="1">
    <source>
        <dbReference type="Pfam" id="PF10105"/>
    </source>
</evidence>
<dbReference type="Pfam" id="PF10105">
    <property type="entry name" value="DUF2344"/>
    <property type="match status" value="1"/>
</dbReference>
<dbReference type="InterPro" id="IPR018768">
    <property type="entry name" value="DUF2344"/>
</dbReference>
<dbReference type="EMBL" id="CYZE01000001">
    <property type="protein sequence ID" value="CUN48957.1"/>
    <property type="molecule type" value="Genomic_DNA"/>
</dbReference>
<evidence type="ECO:0000313" key="3">
    <source>
        <dbReference type="Proteomes" id="UP000095651"/>
    </source>
</evidence>
<organism evidence="2 3">
    <name type="scientific">Hungatella hathewayi</name>
    <dbReference type="NCBI Taxonomy" id="154046"/>
    <lineage>
        <taxon>Bacteria</taxon>
        <taxon>Bacillati</taxon>
        <taxon>Bacillota</taxon>
        <taxon>Clostridia</taxon>
        <taxon>Lachnospirales</taxon>
        <taxon>Lachnospiraceae</taxon>
        <taxon>Hungatella</taxon>
    </lineage>
</organism>
<name>A0A173XDJ4_9FIRM</name>
<gene>
    <name evidence="2" type="ORF">ERS852407_00351</name>
</gene>
<accession>A0A173XDJ4</accession>
<sequence length="236" mass="26737">MKVRIKFSKQGPVKFIGHLDVMRYFQKAIRRAGIDIKYSEGFSPHQIMSFAAPLGLGLTSNGEYMDIEVNSMSSCETMVKQLNAVMVEGIEVLECHKLEDNAKNAMSIVAAADYTLTFREGKAPEDLEAFFAGLKEFYQQDQILAVKKTKKGEREMDLKPAIYELTTEGDRIFMKVSAGSQDNLKPELIMETYDRWRGESCPEFAFLIQREEVYGNTGDEEHRNLVPLGLIGEKVE</sequence>
<evidence type="ECO:0000313" key="2">
    <source>
        <dbReference type="EMBL" id="CUN48957.1"/>
    </source>
</evidence>
<feature type="domain" description="DUF2344" evidence="1">
    <location>
        <begin position="2"/>
        <end position="186"/>
    </location>
</feature>
<dbReference type="AlphaFoldDB" id="A0A173XDJ4"/>
<proteinExistence type="predicted"/>